<dbReference type="GO" id="GO:0005730">
    <property type="term" value="C:nucleolus"/>
    <property type="evidence" value="ECO:0007669"/>
    <property type="project" value="TreeGrafter"/>
</dbReference>
<dbReference type="InterPro" id="IPR001510">
    <property type="entry name" value="Znf_PARP"/>
</dbReference>
<accession>A0A914C032</accession>
<reference evidence="14" key="1">
    <citation type="submission" date="2022-11" db="UniProtKB">
        <authorList>
            <consortium name="WormBaseParasite"/>
        </authorList>
    </citation>
    <scope>IDENTIFICATION</scope>
</reference>
<evidence type="ECO:0000256" key="7">
    <source>
        <dbReference type="ARBA" id="ARBA00022833"/>
    </source>
</evidence>
<dbReference type="PANTHER" id="PTHR10459:SF60">
    <property type="entry name" value="POLY [ADP-RIBOSE] POLYMERASE 2"/>
    <property type="match status" value="1"/>
</dbReference>
<feature type="domain" description="PARP-type" evidence="12">
    <location>
        <begin position="92"/>
        <end position="178"/>
    </location>
</feature>
<dbReference type="GO" id="GO:1990404">
    <property type="term" value="F:NAD+-protein mono-ADP-ribosyltransferase activity"/>
    <property type="evidence" value="ECO:0007669"/>
    <property type="project" value="TreeGrafter"/>
</dbReference>
<dbReference type="GO" id="GO:0070212">
    <property type="term" value="P:protein poly-ADP-ribosylation"/>
    <property type="evidence" value="ECO:0007669"/>
    <property type="project" value="TreeGrafter"/>
</dbReference>
<feature type="domain" description="PARP-type" evidence="12">
    <location>
        <begin position="6"/>
        <end position="89"/>
    </location>
</feature>
<keyword evidence="5" id="KW-0479">Metal-binding</keyword>
<dbReference type="PROSITE" id="PS50064">
    <property type="entry name" value="ZF_PARP_2"/>
    <property type="match status" value="2"/>
</dbReference>
<dbReference type="GO" id="GO:0003677">
    <property type="term" value="F:DNA binding"/>
    <property type="evidence" value="ECO:0007669"/>
    <property type="project" value="InterPro"/>
</dbReference>
<dbReference type="SMART" id="SM01336">
    <property type="entry name" value="zf-PARP"/>
    <property type="match status" value="2"/>
</dbReference>
<evidence type="ECO:0000256" key="3">
    <source>
        <dbReference type="ARBA" id="ARBA00022676"/>
    </source>
</evidence>
<keyword evidence="8" id="KW-0520">NAD</keyword>
<dbReference type="Pfam" id="PF00645">
    <property type="entry name" value="zf-PARP"/>
    <property type="match status" value="2"/>
</dbReference>
<dbReference type="PANTHER" id="PTHR10459">
    <property type="entry name" value="DNA LIGASE"/>
    <property type="match status" value="1"/>
</dbReference>
<evidence type="ECO:0000256" key="8">
    <source>
        <dbReference type="ARBA" id="ARBA00023027"/>
    </source>
</evidence>
<comment type="subcellular location">
    <subcellularLocation>
        <location evidence="1">Nucleus</location>
    </subcellularLocation>
</comment>
<evidence type="ECO:0000313" key="14">
    <source>
        <dbReference type="WBParaSite" id="ACRNAN_Path_140.g490.t1"/>
    </source>
</evidence>
<feature type="region of interest" description="Disordered" evidence="11">
    <location>
        <begin position="180"/>
        <end position="205"/>
    </location>
</feature>
<dbReference type="InterPro" id="IPR049296">
    <property type="entry name" value="PARP1-like_PADR1_N"/>
</dbReference>
<dbReference type="GO" id="GO:0003950">
    <property type="term" value="F:NAD+ poly-ADP-ribosyltransferase activity"/>
    <property type="evidence" value="ECO:0007669"/>
    <property type="project" value="UniProtKB-EC"/>
</dbReference>
<dbReference type="Gene3D" id="3.90.640.80">
    <property type="match status" value="1"/>
</dbReference>
<dbReference type="InterPro" id="IPR050800">
    <property type="entry name" value="ARTD/PARP"/>
</dbReference>
<evidence type="ECO:0000256" key="1">
    <source>
        <dbReference type="ARBA" id="ARBA00004123"/>
    </source>
</evidence>
<evidence type="ECO:0000313" key="13">
    <source>
        <dbReference type="Proteomes" id="UP000887540"/>
    </source>
</evidence>
<evidence type="ECO:0000256" key="9">
    <source>
        <dbReference type="ARBA" id="ARBA00023242"/>
    </source>
</evidence>
<dbReference type="EC" id="2.4.2.30" evidence="2"/>
<organism evidence="13 14">
    <name type="scientific">Acrobeloides nanus</name>
    <dbReference type="NCBI Taxonomy" id="290746"/>
    <lineage>
        <taxon>Eukaryota</taxon>
        <taxon>Metazoa</taxon>
        <taxon>Ecdysozoa</taxon>
        <taxon>Nematoda</taxon>
        <taxon>Chromadorea</taxon>
        <taxon>Rhabditida</taxon>
        <taxon>Tylenchina</taxon>
        <taxon>Cephalobomorpha</taxon>
        <taxon>Cephaloboidea</taxon>
        <taxon>Cephalobidae</taxon>
        <taxon>Acrobeloides</taxon>
    </lineage>
</organism>
<feature type="compositionally biased region" description="Polar residues" evidence="11">
    <location>
        <begin position="340"/>
        <end position="359"/>
    </location>
</feature>
<keyword evidence="6" id="KW-0863">Zinc-finger</keyword>
<dbReference type="AlphaFoldDB" id="A0A914C032"/>
<dbReference type="Proteomes" id="UP000887540">
    <property type="component" value="Unplaced"/>
</dbReference>
<feature type="region of interest" description="Disordered" evidence="11">
    <location>
        <begin position="340"/>
        <end position="363"/>
    </location>
</feature>
<dbReference type="Pfam" id="PF21728">
    <property type="entry name" value="PADR1_N"/>
    <property type="match status" value="1"/>
</dbReference>
<dbReference type="InterPro" id="IPR036957">
    <property type="entry name" value="Znf_PARP_sf"/>
</dbReference>
<evidence type="ECO:0000256" key="4">
    <source>
        <dbReference type="ARBA" id="ARBA00022679"/>
    </source>
</evidence>
<dbReference type="InterPro" id="IPR036930">
    <property type="entry name" value="WGR_dom_sf"/>
</dbReference>
<keyword evidence="3" id="KW-0328">Glycosyltransferase</keyword>
<keyword evidence="7" id="KW-0862">Zinc</keyword>
<evidence type="ECO:0000256" key="2">
    <source>
        <dbReference type="ARBA" id="ARBA00012020"/>
    </source>
</evidence>
<dbReference type="GO" id="GO:0008270">
    <property type="term" value="F:zinc ion binding"/>
    <property type="evidence" value="ECO:0007669"/>
    <property type="project" value="UniProtKB-KW"/>
</dbReference>
<keyword evidence="9" id="KW-0539">Nucleus</keyword>
<name>A0A914C032_9BILA</name>
<proteinExistence type="predicted"/>
<keyword evidence="4" id="KW-0808">Transferase</keyword>
<comment type="catalytic activity">
    <reaction evidence="10">
        <text>NAD(+) + (ADP-D-ribosyl)n-acceptor = nicotinamide + (ADP-D-ribosyl)n+1-acceptor + H(+).</text>
        <dbReference type="EC" id="2.4.2.30"/>
    </reaction>
</comment>
<evidence type="ECO:0000256" key="5">
    <source>
        <dbReference type="ARBA" id="ARBA00022723"/>
    </source>
</evidence>
<dbReference type="Gene3D" id="3.30.1740.10">
    <property type="entry name" value="Zinc finger, PARP-type"/>
    <property type="match status" value="2"/>
</dbReference>
<evidence type="ECO:0000256" key="6">
    <source>
        <dbReference type="ARBA" id="ARBA00022771"/>
    </source>
</evidence>
<dbReference type="SUPFAM" id="SSF142921">
    <property type="entry name" value="WGR domain-like"/>
    <property type="match status" value="1"/>
</dbReference>
<keyword evidence="13" id="KW-1185">Reference proteome</keyword>
<evidence type="ECO:0000256" key="11">
    <source>
        <dbReference type="SAM" id="MobiDB-lite"/>
    </source>
</evidence>
<dbReference type="WBParaSite" id="ACRNAN_Path_140.g490.t1">
    <property type="protein sequence ID" value="ACRNAN_Path_140.g490.t1"/>
    <property type="gene ID" value="ACRNAN_Path_140.g490"/>
</dbReference>
<protein>
    <recommendedName>
        <fullName evidence="2">NAD(+) ADP-ribosyltransferase</fullName>
        <ecNumber evidence="2">2.4.2.30</ecNumber>
    </recommendedName>
</protein>
<evidence type="ECO:0000256" key="10">
    <source>
        <dbReference type="ARBA" id="ARBA00033987"/>
    </source>
</evidence>
<evidence type="ECO:0000259" key="12">
    <source>
        <dbReference type="PROSITE" id="PS50064"/>
    </source>
</evidence>
<dbReference type="SUPFAM" id="SSF57716">
    <property type="entry name" value="Glucocorticoid receptor-like (DNA-binding domain)"/>
    <property type="match status" value="2"/>
</dbReference>
<sequence>MRFKPYKVEYAKSGRSKCKKKCEKPIEKNELRMSIRNRKSEHPQENWHHYDCFWTKIADPNIGKSLFDGIELLRSSDQETIQNDMKINRVKYQVDYAKTARTECKRCQTPQTLIEKGVLRMSQQMPSEHHEGLGDNWYHFECFWGILSDTVDERTFHGIKDLRKEDAEKVHNRIKSIQEKFERKKRKSDEEIIPPKKQKGDLDSQEQEKVQTEHLCNVVDYFKQHLKPEQIRELLNDNKIPYKSVRKTDTINCLADCAVFGVPITNHRCVDGFLFYSTAHNCYKCCGRKSDYDPCCFYRTNFPKRKPFLISDDLKKAHNFLAQLPKLPYRQISKELKMNRTSMENSQTPSTSRAASQVKSSDETVKLPIKNGCAVDLAMDNAETWHVYMDNEGHLWDANLNRLRYKHQSFYKIQLLKHDINKDE</sequence>
<dbReference type="PROSITE" id="PS52007">
    <property type="entry name" value="PADR1"/>
    <property type="match status" value="1"/>
</dbReference>
<dbReference type="GO" id="GO:0006302">
    <property type="term" value="P:double-strand break repair"/>
    <property type="evidence" value="ECO:0007669"/>
    <property type="project" value="TreeGrafter"/>
</dbReference>